<comment type="caution">
    <text evidence="1">The sequence shown here is derived from an EMBL/GenBank/DDBJ whole genome shotgun (WGS) entry which is preliminary data.</text>
</comment>
<evidence type="ECO:0000313" key="2">
    <source>
        <dbReference type="Proteomes" id="UP000036338"/>
    </source>
</evidence>
<proteinExistence type="predicted"/>
<dbReference type="AlphaFoldDB" id="A0A0J5VKT9"/>
<name>A0A0J5VKT9_BURCE</name>
<accession>A0A0J5VKT9</accession>
<sequence length="152" mass="17205">MMDFRLLTTLPRSIRVMVPGEISWIGTAYSCDFLGRTSPVRIIESLSLGPRHRSPNAGELTGPKYNHALRRGERHDERTSHGIGVDGAVVKWKHRLDETTQTGRKLFSDACGLIQDTSVSKQQGRLCDDECIERQSFQRLFQFAFNLIVEDA</sequence>
<evidence type="ECO:0000313" key="1">
    <source>
        <dbReference type="EMBL" id="KML38652.1"/>
    </source>
</evidence>
<organism evidence="1 2">
    <name type="scientific">Burkholderia cepacia</name>
    <name type="common">Pseudomonas cepacia</name>
    <dbReference type="NCBI Taxonomy" id="292"/>
    <lineage>
        <taxon>Bacteria</taxon>
        <taxon>Pseudomonadati</taxon>
        <taxon>Pseudomonadota</taxon>
        <taxon>Betaproteobacteria</taxon>
        <taxon>Burkholderiales</taxon>
        <taxon>Burkholderiaceae</taxon>
        <taxon>Burkholderia</taxon>
        <taxon>Burkholderia cepacia complex</taxon>
    </lineage>
</organism>
<protein>
    <submittedName>
        <fullName evidence="1">Uncharacterized protein</fullName>
    </submittedName>
</protein>
<dbReference type="EMBL" id="LDWR01000136">
    <property type="protein sequence ID" value="KML38652.1"/>
    <property type="molecule type" value="Genomic_DNA"/>
</dbReference>
<dbReference type="Proteomes" id="UP000036338">
    <property type="component" value="Unassembled WGS sequence"/>
</dbReference>
<reference evidence="1 2" key="1">
    <citation type="submission" date="2015-05" db="EMBL/GenBank/DDBJ databases">
        <title>Draft genome of Burkholderia cepacia LK29.</title>
        <authorList>
            <person name="Chan X.Y."/>
        </authorList>
    </citation>
    <scope>NUCLEOTIDE SEQUENCE [LARGE SCALE GENOMIC DNA]</scope>
    <source>
        <strain evidence="1 2">LK29</strain>
    </source>
</reference>
<gene>
    <name evidence="1" type="ORF">VL15_38730</name>
</gene>